<proteinExistence type="predicted"/>
<protein>
    <submittedName>
        <fullName evidence="2">Uncharacterized protein</fullName>
    </submittedName>
</protein>
<keyword evidence="3" id="KW-1185">Reference proteome</keyword>
<organism evidence="2 3">
    <name type="scientific">Pristionchus mayeri</name>
    <dbReference type="NCBI Taxonomy" id="1317129"/>
    <lineage>
        <taxon>Eukaryota</taxon>
        <taxon>Metazoa</taxon>
        <taxon>Ecdysozoa</taxon>
        <taxon>Nematoda</taxon>
        <taxon>Chromadorea</taxon>
        <taxon>Rhabditida</taxon>
        <taxon>Rhabditina</taxon>
        <taxon>Diplogasteromorpha</taxon>
        <taxon>Diplogasteroidea</taxon>
        <taxon>Neodiplogasteridae</taxon>
        <taxon>Pristionchus</taxon>
    </lineage>
</organism>
<name>A0AAN4Z598_9BILA</name>
<feature type="non-terminal residue" evidence="2">
    <location>
        <position position="672"/>
    </location>
</feature>
<feature type="compositionally biased region" description="Basic and acidic residues" evidence="1">
    <location>
        <begin position="631"/>
        <end position="642"/>
    </location>
</feature>
<feature type="compositionally biased region" description="Acidic residues" evidence="1">
    <location>
        <begin position="613"/>
        <end position="630"/>
    </location>
</feature>
<feature type="compositionally biased region" description="Acidic residues" evidence="1">
    <location>
        <begin position="643"/>
        <end position="672"/>
    </location>
</feature>
<evidence type="ECO:0000256" key="1">
    <source>
        <dbReference type="SAM" id="MobiDB-lite"/>
    </source>
</evidence>
<sequence>MWSMLMSDAVTENLQIEAPQPSTEDRMKKKRKLFLEPETLTKYTETSIDALVRGGVLMLTVELLVAISFLACSLVGSRVQMADLVRWYREARIALPPHFLHDLVKIKFCDDGKMTQLETCSYERHFNFYLHEINSFMQRVMSATRVPRRRLSIRLDEVVASHLSHLNLPFALMERVLVVLARSRVDTVDLSINQADEEGQYCNENTCQFGMEEGRVHPLLSTSYRSPFVTFSADTRAMAVILLVLRLTFGLRDDRAFEVKSSSRFFNVGSWLRQLRMRLRVYGGEEGTTVVKESTKESAVDYAVEWNMEINRVDIALSNNKLTYRQSPRAHFPEGFNPLPILDGDRFMYKDGLPFPEDGEKRRAKPSKVAMLTPLIFHGERVREEAEKRGGEMMKKMEMREAAKLIGTSFKDLEIEEASEPLIHPSPSMRRERPEEEEGEVAEEWKHLFPAAVNFEVSRLPRLSVTSLVKYNNQEDGRYVIGCGSGDVAFSFVSTAPSLSKPHRFLIQSLSRLIVEAPAVIYAASSMLERRMLRFQSCLALVQDLESGGSVMVDDCAVPFYRSGRLAEAKLELKRAVGEARNIIDISCNKKRAERRVRKKKKKKKKKRREEREGEEEEEEEREGEEEGDGNEEKVGDQRSANEGEEGSEEESLVDEDIDEEEEEEEGEDGEG</sequence>
<dbReference type="EMBL" id="BTRK01000001">
    <property type="protein sequence ID" value="GMR31572.1"/>
    <property type="molecule type" value="Genomic_DNA"/>
</dbReference>
<dbReference type="AlphaFoldDB" id="A0AAN4Z598"/>
<gene>
    <name evidence="2" type="ORF">PMAYCL1PPCAC_01767</name>
</gene>
<reference evidence="3" key="1">
    <citation type="submission" date="2022-10" db="EMBL/GenBank/DDBJ databases">
        <title>Genome assembly of Pristionchus species.</title>
        <authorList>
            <person name="Yoshida K."/>
            <person name="Sommer R.J."/>
        </authorList>
    </citation>
    <scope>NUCLEOTIDE SEQUENCE [LARGE SCALE GENOMIC DNA]</scope>
    <source>
        <strain evidence="3">RS5460</strain>
    </source>
</reference>
<comment type="caution">
    <text evidence="2">The sequence shown here is derived from an EMBL/GenBank/DDBJ whole genome shotgun (WGS) entry which is preliminary data.</text>
</comment>
<dbReference type="Proteomes" id="UP001328107">
    <property type="component" value="Unassembled WGS sequence"/>
</dbReference>
<evidence type="ECO:0000313" key="3">
    <source>
        <dbReference type="Proteomes" id="UP001328107"/>
    </source>
</evidence>
<feature type="compositionally biased region" description="Basic residues" evidence="1">
    <location>
        <begin position="597"/>
        <end position="609"/>
    </location>
</feature>
<accession>A0AAN4Z598</accession>
<feature type="region of interest" description="Disordered" evidence="1">
    <location>
        <begin position="597"/>
        <end position="672"/>
    </location>
</feature>
<evidence type="ECO:0000313" key="2">
    <source>
        <dbReference type="EMBL" id="GMR31572.1"/>
    </source>
</evidence>